<dbReference type="Proteomes" id="UP000560131">
    <property type="component" value="Unassembled WGS sequence"/>
</dbReference>
<dbReference type="InterPro" id="IPR000485">
    <property type="entry name" value="AsnC-type_HTH_dom"/>
</dbReference>
<dbReference type="EMBL" id="JACIJN010000008">
    <property type="protein sequence ID" value="MBB5726548.1"/>
    <property type="molecule type" value="Genomic_DNA"/>
</dbReference>
<dbReference type="Pfam" id="PF01037">
    <property type="entry name" value="AsnC_trans_reg"/>
    <property type="match status" value="1"/>
</dbReference>
<feature type="domain" description="HTH asnC-type" evidence="4">
    <location>
        <begin position="8"/>
        <end position="80"/>
    </location>
</feature>
<evidence type="ECO:0000313" key="5">
    <source>
        <dbReference type="EMBL" id="MBB5726548.1"/>
    </source>
</evidence>
<dbReference type="InterPro" id="IPR019887">
    <property type="entry name" value="Tscrpt_reg_AsnC/Lrp_C"/>
</dbReference>
<dbReference type="Pfam" id="PF13412">
    <property type="entry name" value="HTH_24"/>
    <property type="match status" value="1"/>
</dbReference>
<accession>A0ABR6N6X9</accession>
<evidence type="ECO:0000256" key="2">
    <source>
        <dbReference type="ARBA" id="ARBA00023125"/>
    </source>
</evidence>
<sequence>MTAGAVPLDPIDERLLLLLRDDARQPIAQLAKTLGTSRGQLYARLSRLEEAGVIAGYTVRLGPVFAESRVRAHMMIKALPRARRDVEKALSRVARIQALHAISGEYDIIAMLESDDSVHLNDLIDEISMVDGVEKTITSVILATKLER</sequence>
<dbReference type="SUPFAM" id="SSF54909">
    <property type="entry name" value="Dimeric alpha+beta barrel"/>
    <property type="match status" value="1"/>
</dbReference>
<reference evidence="5 6" key="1">
    <citation type="submission" date="2020-08" db="EMBL/GenBank/DDBJ databases">
        <title>Genomic Encyclopedia of Type Strains, Phase IV (KMG-IV): sequencing the most valuable type-strain genomes for metagenomic binning, comparative biology and taxonomic classification.</title>
        <authorList>
            <person name="Goeker M."/>
        </authorList>
    </citation>
    <scope>NUCLEOTIDE SEQUENCE [LARGE SCALE GENOMIC DNA]</scope>
    <source>
        <strain evidence="5 6">DSM 101535</strain>
    </source>
</reference>
<dbReference type="InterPro" id="IPR019888">
    <property type="entry name" value="Tscrpt_reg_AsnC-like"/>
</dbReference>
<evidence type="ECO:0000256" key="3">
    <source>
        <dbReference type="ARBA" id="ARBA00023163"/>
    </source>
</evidence>
<keyword evidence="1" id="KW-0805">Transcription regulation</keyword>
<dbReference type="InterPro" id="IPR019885">
    <property type="entry name" value="Tscrpt_reg_HTH_AsnC-type_CS"/>
</dbReference>
<keyword evidence="3" id="KW-0804">Transcription</keyword>
<dbReference type="InterPro" id="IPR036390">
    <property type="entry name" value="WH_DNA-bd_sf"/>
</dbReference>
<keyword evidence="2 5" id="KW-0238">DNA-binding</keyword>
<dbReference type="GO" id="GO:0003677">
    <property type="term" value="F:DNA binding"/>
    <property type="evidence" value="ECO:0007669"/>
    <property type="project" value="UniProtKB-KW"/>
</dbReference>
<name>A0ABR6N6X9_9SPHN</name>
<dbReference type="Gene3D" id="3.30.70.920">
    <property type="match status" value="1"/>
</dbReference>
<dbReference type="PANTHER" id="PTHR30154:SF53">
    <property type="entry name" value="HTH-TYPE TRANSCRIPTIONAL REGULATOR LRPC"/>
    <property type="match status" value="1"/>
</dbReference>
<dbReference type="Gene3D" id="1.10.10.10">
    <property type="entry name" value="Winged helix-like DNA-binding domain superfamily/Winged helix DNA-binding domain"/>
    <property type="match status" value="1"/>
</dbReference>
<evidence type="ECO:0000259" key="4">
    <source>
        <dbReference type="PROSITE" id="PS50956"/>
    </source>
</evidence>
<evidence type="ECO:0000256" key="1">
    <source>
        <dbReference type="ARBA" id="ARBA00023015"/>
    </source>
</evidence>
<dbReference type="SMART" id="SM00344">
    <property type="entry name" value="HTH_ASNC"/>
    <property type="match status" value="1"/>
</dbReference>
<keyword evidence="6" id="KW-1185">Reference proteome</keyword>
<dbReference type="InterPro" id="IPR011008">
    <property type="entry name" value="Dimeric_a/b-barrel"/>
</dbReference>
<dbReference type="PROSITE" id="PS00519">
    <property type="entry name" value="HTH_ASNC_1"/>
    <property type="match status" value="1"/>
</dbReference>
<dbReference type="InterPro" id="IPR036388">
    <property type="entry name" value="WH-like_DNA-bd_sf"/>
</dbReference>
<dbReference type="RefSeq" id="WP_184038070.1">
    <property type="nucleotide sequence ID" value="NZ_BAABAR010000019.1"/>
</dbReference>
<organism evidence="5 6">
    <name type="scientific">Sphingomonas endophytica</name>
    <dbReference type="NCBI Taxonomy" id="869719"/>
    <lineage>
        <taxon>Bacteria</taxon>
        <taxon>Pseudomonadati</taxon>
        <taxon>Pseudomonadota</taxon>
        <taxon>Alphaproteobacteria</taxon>
        <taxon>Sphingomonadales</taxon>
        <taxon>Sphingomonadaceae</taxon>
        <taxon>Sphingomonas</taxon>
    </lineage>
</organism>
<evidence type="ECO:0000313" key="6">
    <source>
        <dbReference type="Proteomes" id="UP000560131"/>
    </source>
</evidence>
<dbReference type="PROSITE" id="PS50956">
    <property type="entry name" value="HTH_ASNC_2"/>
    <property type="match status" value="1"/>
</dbReference>
<gene>
    <name evidence="5" type="ORF">FHS97_002491</name>
</gene>
<dbReference type="SUPFAM" id="SSF46785">
    <property type="entry name" value="Winged helix' DNA-binding domain"/>
    <property type="match status" value="1"/>
</dbReference>
<dbReference type="PANTHER" id="PTHR30154">
    <property type="entry name" value="LEUCINE-RESPONSIVE REGULATORY PROTEIN"/>
    <property type="match status" value="1"/>
</dbReference>
<dbReference type="PRINTS" id="PR00033">
    <property type="entry name" value="HTHASNC"/>
</dbReference>
<comment type="caution">
    <text evidence="5">The sequence shown here is derived from an EMBL/GenBank/DDBJ whole genome shotgun (WGS) entry which is preliminary data.</text>
</comment>
<protein>
    <submittedName>
        <fullName evidence="5">DNA-binding Lrp family transcriptional regulator</fullName>
    </submittedName>
</protein>
<proteinExistence type="predicted"/>